<accession>A0A1G7WRI1</accession>
<sequence>MTRTVDVGDGRLAYVESGEGSPVVWLHGSGPGATGMSNFGANLPAFADHRNLVVDLPGWGGSPRPDTDEPLIHHAAERVRRALAALGVERAHLIGNSYGGGVAMRIAVTHPELVDRLVLMAPGGVLPEDAPPWPVGLERLFAYMASEKPSREEMARFVRLMVFDESLATDALIDERYEASLRAHPELPVPPDFGDMTPDLARITAPTLLVWGREDQTVPLTWASTILHGIPDAELRVLPRCRHWVQYERAPEFNHLVREFLHGGATAAAPGERRAAS</sequence>
<dbReference type="Pfam" id="PF12697">
    <property type="entry name" value="Abhydrolase_6"/>
    <property type="match status" value="1"/>
</dbReference>
<dbReference type="Gene3D" id="3.40.50.1820">
    <property type="entry name" value="alpha/beta hydrolase"/>
    <property type="match status" value="1"/>
</dbReference>
<organism evidence="2 3">
    <name type="scientific">Streptomyces griseoaurantiacus</name>
    <dbReference type="NCBI Taxonomy" id="68213"/>
    <lineage>
        <taxon>Bacteria</taxon>
        <taxon>Bacillati</taxon>
        <taxon>Actinomycetota</taxon>
        <taxon>Actinomycetes</taxon>
        <taxon>Kitasatosporales</taxon>
        <taxon>Streptomycetaceae</taxon>
        <taxon>Streptomyces</taxon>
        <taxon>Streptomyces aurantiacus group</taxon>
    </lineage>
</organism>
<keyword evidence="2" id="KW-0378">Hydrolase</keyword>
<dbReference type="InterPro" id="IPR050266">
    <property type="entry name" value="AB_hydrolase_sf"/>
</dbReference>
<feature type="domain" description="AB hydrolase-1" evidence="1">
    <location>
        <begin position="23"/>
        <end position="253"/>
    </location>
</feature>
<dbReference type="GO" id="GO:0016787">
    <property type="term" value="F:hydrolase activity"/>
    <property type="evidence" value="ECO:0007669"/>
    <property type="project" value="UniProtKB-KW"/>
</dbReference>
<dbReference type="InterPro" id="IPR029058">
    <property type="entry name" value="AB_hydrolase_fold"/>
</dbReference>
<name>A0A1G7WRI1_9ACTN</name>
<dbReference type="OrthoDB" id="9801162at2"/>
<dbReference type="InterPro" id="IPR000073">
    <property type="entry name" value="AB_hydrolase_1"/>
</dbReference>
<dbReference type="EMBL" id="FNAX01000028">
    <property type="protein sequence ID" value="SDG74539.1"/>
    <property type="molecule type" value="Genomic_DNA"/>
</dbReference>
<dbReference type="GO" id="GO:0016020">
    <property type="term" value="C:membrane"/>
    <property type="evidence" value="ECO:0007669"/>
    <property type="project" value="TreeGrafter"/>
</dbReference>
<dbReference type="PRINTS" id="PR00111">
    <property type="entry name" value="ABHYDROLASE"/>
</dbReference>
<evidence type="ECO:0000313" key="3">
    <source>
        <dbReference type="Proteomes" id="UP000198614"/>
    </source>
</evidence>
<dbReference type="PANTHER" id="PTHR43798:SF33">
    <property type="entry name" value="HYDROLASE, PUTATIVE (AFU_ORTHOLOGUE AFUA_2G14860)-RELATED"/>
    <property type="match status" value="1"/>
</dbReference>
<protein>
    <submittedName>
        <fullName evidence="2">4,5:9,10-diseco-3-hydroxy-5,9,17-trioxoandrosta-1(10),2-diene-4-oate hydrolase</fullName>
    </submittedName>
</protein>
<gene>
    <name evidence="2" type="ORF">SAMN05216260_12827</name>
</gene>
<dbReference type="AlphaFoldDB" id="A0A1G7WRI1"/>
<dbReference type="Proteomes" id="UP000198614">
    <property type="component" value="Unassembled WGS sequence"/>
</dbReference>
<proteinExistence type="predicted"/>
<dbReference type="PANTHER" id="PTHR43798">
    <property type="entry name" value="MONOACYLGLYCEROL LIPASE"/>
    <property type="match status" value="1"/>
</dbReference>
<evidence type="ECO:0000313" key="2">
    <source>
        <dbReference type="EMBL" id="SDG74539.1"/>
    </source>
</evidence>
<evidence type="ECO:0000259" key="1">
    <source>
        <dbReference type="Pfam" id="PF12697"/>
    </source>
</evidence>
<dbReference type="SUPFAM" id="SSF53474">
    <property type="entry name" value="alpha/beta-Hydrolases"/>
    <property type="match status" value="1"/>
</dbReference>
<reference evidence="2 3" key="1">
    <citation type="submission" date="2016-10" db="EMBL/GenBank/DDBJ databases">
        <authorList>
            <person name="de Groot N.N."/>
        </authorList>
    </citation>
    <scope>NUCLEOTIDE SEQUENCE [LARGE SCALE GENOMIC DNA]</scope>
    <source>
        <strain evidence="2 3">CGMCC 4.1859</strain>
    </source>
</reference>